<reference evidence="4 6" key="6">
    <citation type="journal article" date="2012" name="Curr. Microbiol.">
        <title>Re-annotation of two hyperthermophilic archaea Pyrococcus abyssi GE5 and Pyrococcus furiosus DSM 3638.</title>
        <authorList>
            <person name="Gao J."/>
            <person name="Wang J."/>
        </authorList>
    </citation>
    <scope>GENOME REANNOTATION</scope>
    <source>
        <strain evidence="4">GE5</strain>
        <strain evidence="6">GE5 / Orsay</strain>
    </source>
</reference>
<dbReference type="InterPro" id="IPR050491">
    <property type="entry name" value="AmpC-like"/>
</dbReference>
<dbReference type="KEGG" id="pab:PAB0087"/>
<reference evidence="3 5" key="4">
    <citation type="journal article" date="2003" name="Mol. Microbiol.">
        <title>An integrated analysis of the genome of the hyperthermophilic archaeon Pyrococcus abyssi.</title>
        <authorList>
            <person name="Cohen G."/>
            <person name="Barbe V."/>
            <person name="Flament D."/>
            <person name="Galperin M."/>
            <person name="Heilig R."/>
            <person name="Ripp R."/>
            <person name="Lecompte O."/>
            <person name="Prieur D."/>
            <person name="Poch O."/>
            <person name="Quellerou J."/>
            <person name="Thierry J.C."/>
            <person name="Van der Oost J."/>
            <person name="Weissenbach J."/>
            <person name="Zivanovic Y."/>
            <person name="Forterre P."/>
        </authorList>
    </citation>
    <scope>NUCLEOTIDE SEQUENCE [LARGE SCALE GENOMIC DNA]</scope>
    <source>
        <strain evidence="5">GE5 / Orsay</strain>
        <strain evidence="3">Orsay</strain>
    </source>
</reference>
<dbReference type="Gene3D" id="3.40.710.10">
    <property type="entry name" value="DD-peptidase/beta-lactamase superfamily"/>
    <property type="match status" value="1"/>
</dbReference>
<dbReference type="EMBL" id="AJ248283">
    <property type="protein sequence ID" value="CAB49062.1"/>
    <property type="molecule type" value="Genomic_DNA"/>
</dbReference>
<dbReference type="SUPFAM" id="SSF56601">
    <property type="entry name" value="beta-lactamase/transpeptidase-like"/>
    <property type="match status" value="1"/>
</dbReference>
<protein>
    <submittedName>
        <fullName evidence="4">Beta-lactamase-like protein</fullName>
    </submittedName>
    <submittedName>
        <fullName evidence="3">Pbp related beta-lactamase (Penicillin-binding protein)</fullName>
    </submittedName>
</protein>
<dbReference type="InterPro" id="IPR025879">
    <property type="entry name" value="Pab87_oct"/>
</dbReference>
<feature type="domain" description="Pab87 octamerisation" evidence="2">
    <location>
        <begin position="352"/>
        <end position="445"/>
    </location>
</feature>
<organism evidence="3 5">
    <name type="scientific">Pyrococcus abyssi (strain GE5 / Orsay)</name>
    <dbReference type="NCBI Taxonomy" id="272844"/>
    <lineage>
        <taxon>Archaea</taxon>
        <taxon>Methanobacteriati</taxon>
        <taxon>Methanobacteriota</taxon>
        <taxon>Thermococci</taxon>
        <taxon>Thermococcales</taxon>
        <taxon>Thermococcaceae</taxon>
        <taxon>Pyrococcus</taxon>
    </lineage>
</organism>
<evidence type="ECO:0000313" key="6">
    <source>
        <dbReference type="Proteomes" id="UP000009139"/>
    </source>
</evidence>
<sequence>MDVGKLESFIVEKMAERKVPGISISIIKDGDVVYAKGFGYRNVEARLPSTPETIYGIGSITKSFTALAIMKLVEEGGLSLDDPVEKFVNIKLRPFGEPVTVHHLLTHSSGIPSLGYAEAFIDGMVGGDNWLPVSTPEETIAFARDMEKWAVAKPGERFFYLNTGYVLLGKIIEKVSGVSYEEYIKKKILEPLGMNRSYFFKEEVEKDKDVAMGYILDKEGRLVPQPFPYGITADGGLLSSVLDLAKYLKMYIERDESIVSKEYIEKMETSYIKVPWEIFGGEGYGYGLIIYPNFLGEKLVGHSGSVGMYTGYIGYIPEKKIGVAVLENSSGYPPSYIAMYALALLLGKNPEKELPFIYRERILKKVEGRYMGYKGTIKFEVKVDGDVVYLRALGRAFTYTIPLFPEVLEEDFIKCYTLSNGRKMYAEFYIKDNKVDLIFERYRLIKS</sequence>
<dbReference type="STRING" id="272844.PAB0087"/>
<accession>Q9V2D6</accession>
<dbReference type="HOGENOM" id="CLU_020027_0_4_2"/>
<name>Q9V2D6_PYRAB</name>
<dbReference type="RefSeq" id="WP_010867262.1">
    <property type="nucleotide sequence ID" value="NC_000868.1"/>
</dbReference>
<dbReference type="EMBL" id="HE613800">
    <property type="protein sequence ID" value="CCE69514.1"/>
    <property type="molecule type" value="Genomic_DNA"/>
</dbReference>
<evidence type="ECO:0000313" key="4">
    <source>
        <dbReference type="EMBL" id="CCE69514.1"/>
    </source>
</evidence>
<dbReference type="PIR" id="G75201">
    <property type="entry name" value="G75201"/>
</dbReference>
<keyword evidence="7" id="KW-0002">3D-structure</keyword>
<evidence type="ECO:0000313" key="5">
    <source>
        <dbReference type="Proteomes" id="UP000000810"/>
    </source>
</evidence>
<dbReference type="MEROPS" id="S12.008"/>
<reference evidence="3" key="3">
    <citation type="journal article" date="2001" name="Genome Res.">
        <title>Genome evolution at the genus level: comparison of three complete genomes of hyperthermophilic archaea.</title>
        <authorList>
            <person name="Lecompte O."/>
            <person name="Ripp R."/>
            <person name="Puzos-Barbe V."/>
            <person name="Duprat S."/>
            <person name="Heilig R."/>
            <person name="Dietrich J."/>
            <person name="Thierry J.C."/>
            <person name="Poch O."/>
        </authorList>
    </citation>
    <scope>NUCLEOTIDE SEQUENCE</scope>
    <source>
        <strain evidence="3">Orsay</strain>
    </source>
</reference>
<dbReference type="AlphaFoldDB" id="Q9V2D6"/>
<dbReference type="PANTHER" id="PTHR46825:SF9">
    <property type="entry name" value="BETA-LACTAMASE-RELATED DOMAIN-CONTAINING PROTEIN"/>
    <property type="match status" value="1"/>
</dbReference>
<dbReference type="InterPro" id="IPR001466">
    <property type="entry name" value="Beta-lactam-related"/>
</dbReference>
<dbReference type="eggNOG" id="arCOG00771">
    <property type="taxonomic scope" value="Archaea"/>
</dbReference>
<dbReference type="Proteomes" id="UP000000810">
    <property type="component" value="Chromosome"/>
</dbReference>
<reference evidence="3" key="1">
    <citation type="submission" date="1999-07" db="EMBL/GenBank/DDBJ databases">
        <authorList>
            <person name="Genoscope"/>
        </authorList>
    </citation>
    <scope>NUCLEOTIDE SEQUENCE</scope>
    <source>
        <strain evidence="3">Orsay</strain>
    </source>
</reference>
<dbReference type="InterPro" id="IPR012338">
    <property type="entry name" value="Beta-lactam/transpept-like"/>
</dbReference>
<gene>
    <name evidence="3" type="primary">pbp</name>
    <name evidence="3" type="ORF">PAB0087</name>
</gene>
<dbReference type="Pfam" id="PF00144">
    <property type="entry name" value="Beta-lactamase"/>
    <property type="match status" value="1"/>
</dbReference>
<reference evidence="3" key="2">
    <citation type="journal article" date="2000" name="J. Mol. Biol.">
        <title>Archaeal homologs of eukaryotic methylation guide small nucleolar RNAs: lessons from the Pyrococcus genomes.</title>
        <authorList>
            <person name="Gaspin C."/>
            <person name="Cavaille J."/>
            <person name="Erauso G."/>
        </authorList>
    </citation>
    <scope>NUCLEOTIDE SEQUENCE</scope>
    <source>
        <strain evidence="3">Orsay</strain>
    </source>
</reference>
<keyword evidence="5" id="KW-1185">Reference proteome</keyword>
<dbReference type="PDB" id="2QMI">
    <property type="method" value="X-ray"/>
    <property type="resolution" value="2.20 A"/>
    <property type="chains" value="A/B/C/D/E/F/G/H=1-447"/>
</dbReference>
<dbReference type="PATRIC" id="fig|272844.11.peg.150"/>
<evidence type="ECO:0000313" key="3">
    <source>
        <dbReference type="EMBL" id="CAB49062.1"/>
    </source>
</evidence>
<feature type="domain" description="Beta-lactamase-related" evidence="1">
    <location>
        <begin position="7"/>
        <end position="345"/>
    </location>
</feature>
<evidence type="ECO:0000259" key="1">
    <source>
        <dbReference type="Pfam" id="PF00144"/>
    </source>
</evidence>
<dbReference type="InterPro" id="IPR038164">
    <property type="entry name" value="Pab87_oct_sf"/>
</dbReference>
<dbReference type="PDBsum" id="2QMI"/>
<reference evidence="7" key="5">
    <citation type="journal article" date="2009" name="PLoS ONE">
        <title>Structure of the archaeal pab87 peptidase reveals a novel self-compartmentalizing protease family.</title>
        <authorList>
            <person name="Delfosse V."/>
            <person name="Girard E."/>
            <person name="Birck C."/>
            <person name="Delmarcelle M."/>
            <person name="Delarue M."/>
            <person name="Poch O."/>
            <person name="Schultz P."/>
            <person name="Mayer C."/>
        </authorList>
    </citation>
    <scope>X-RAY CRYSTALLOGRAPHY (2.20 ANGSTROMS)</scope>
</reference>
<dbReference type="SMR" id="Q9V2D6"/>
<dbReference type="OrthoDB" id="111095at2157"/>
<dbReference type="Proteomes" id="UP000009139">
    <property type="component" value="Chromosome"/>
</dbReference>
<evidence type="ECO:0007829" key="7">
    <source>
        <dbReference type="PDB" id="2QMI"/>
    </source>
</evidence>
<dbReference type="PANTHER" id="PTHR46825">
    <property type="entry name" value="D-ALANYL-D-ALANINE-CARBOXYPEPTIDASE/ENDOPEPTIDASE AMPH"/>
    <property type="match status" value="1"/>
</dbReference>
<proteinExistence type="evidence at protein level"/>
<evidence type="ECO:0000259" key="2">
    <source>
        <dbReference type="Pfam" id="PF13969"/>
    </source>
</evidence>
<dbReference type="Gene3D" id="2.40.128.210">
    <property type="entry name" value="Pab87 octamerisation domain"/>
    <property type="match status" value="1"/>
</dbReference>
<dbReference type="Pfam" id="PF13969">
    <property type="entry name" value="Pab87_oct"/>
    <property type="match status" value="1"/>
</dbReference>